<sequence>MWCNKLECLPVFALYLVPQHEPSTVCTNRQGRAAGKSRLLLISTDCVLYNSALSQTISRNVRYEINRGEFKIN</sequence>
<accession>A0AAE0ZWV4</accession>
<evidence type="ECO:0000313" key="1">
    <source>
        <dbReference type="EMBL" id="KAK3776782.1"/>
    </source>
</evidence>
<organism evidence="1 2">
    <name type="scientific">Elysia crispata</name>
    <name type="common">lettuce slug</name>
    <dbReference type="NCBI Taxonomy" id="231223"/>
    <lineage>
        <taxon>Eukaryota</taxon>
        <taxon>Metazoa</taxon>
        <taxon>Spiralia</taxon>
        <taxon>Lophotrochozoa</taxon>
        <taxon>Mollusca</taxon>
        <taxon>Gastropoda</taxon>
        <taxon>Heterobranchia</taxon>
        <taxon>Euthyneura</taxon>
        <taxon>Panpulmonata</taxon>
        <taxon>Sacoglossa</taxon>
        <taxon>Placobranchoidea</taxon>
        <taxon>Plakobranchidae</taxon>
        <taxon>Elysia</taxon>
    </lineage>
</organism>
<reference evidence="1" key="1">
    <citation type="journal article" date="2023" name="G3 (Bethesda)">
        <title>A reference genome for the long-term kleptoplast-retaining sea slug Elysia crispata morphotype clarki.</title>
        <authorList>
            <person name="Eastman K.E."/>
            <person name="Pendleton A.L."/>
            <person name="Shaikh M.A."/>
            <person name="Suttiyut T."/>
            <person name="Ogas R."/>
            <person name="Tomko P."/>
            <person name="Gavelis G."/>
            <person name="Widhalm J.R."/>
            <person name="Wisecaver J.H."/>
        </authorList>
    </citation>
    <scope>NUCLEOTIDE SEQUENCE</scope>
    <source>
        <strain evidence="1">ECLA1</strain>
    </source>
</reference>
<keyword evidence="2" id="KW-1185">Reference proteome</keyword>
<dbReference type="Proteomes" id="UP001283361">
    <property type="component" value="Unassembled WGS sequence"/>
</dbReference>
<name>A0AAE0ZWV4_9GAST</name>
<dbReference type="EMBL" id="JAWDGP010003173">
    <property type="protein sequence ID" value="KAK3776782.1"/>
    <property type="molecule type" value="Genomic_DNA"/>
</dbReference>
<dbReference type="AlphaFoldDB" id="A0AAE0ZWV4"/>
<comment type="caution">
    <text evidence="1">The sequence shown here is derived from an EMBL/GenBank/DDBJ whole genome shotgun (WGS) entry which is preliminary data.</text>
</comment>
<evidence type="ECO:0000313" key="2">
    <source>
        <dbReference type="Proteomes" id="UP001283361"/>
    </source>
</evidence>
<proteinExistence type="predicted"/>
<protein>
    <submittedName>
        <fullName evidence="1">Uncharacterized protein</fullName>
    </submittedName>
</protein>
<gene>
    <name evidence="1" type="ORF">RRG08_024559</name>
</gene>